<reference evidence="4" key="1">
    <citation type="journal article" date="2019" name="Int. J. Syst. Evol. Microbiol.">
        <title>The Global Catalogue of Microorganisms (GCM) 10K type strain sequencing project: providing services to taxonomists for standard genome sequencing and annotation.</title>
        <authorList>
            <consortium name="The Broad Institute Genomics Platform"/>
            <consortium name="The Broad Institute Genome Sequencing Center for Infectious Disease"/>
            <person name="Wu L."/>
            <person name="Ma J."/>
        </authorList>
    </citation>
    <scope>NUCLEOTIDE SEQUENCE [LARGE SCALE GENOMIC DNA]</scope>
    <source>
        <strain evidence="4">JCM 4087</strain>
    </source>
</reference>
<comment type="caution">
    <text evidence="3">The sequence shown here is derived from an EMBL/GenBank/DDBJ whole genome shotgun (WGS) entry which is preliminary data.</text>
</comment>
<gene>
    <name evidence="3" type="ORF">GCM10020221_27090</name>
</gene>
<proteinExistence type="predicted"/>
<dbReference type="Proteomes" id="UP001501102">
    <property type="component" value="Unassembled WGS sequence"/>
</dbReference>
<name>A0ABP6JDM9_STRTU</name>
<dbReference type="EMBL" id="BAAAXZ010000103">
    <property type="protein sequence ID" value="GAA2929839.1"/>
    <property type="molecule type" value="Genomic_DNA"/>
</dbReference>
<evidence type="ECO:0000259" key="2">
    <source>
        <dbReference type="Pfam" id="PF12804"/>
    </source>
</evidence>
<evidence type="ECO:0000313" key="4">
    <source>
        <dbReference type="Proteomes" id="UP001501102"/>
    </source>
</evidence>
<evidence type="ECO:0000256" key="1">
    <source>
        <dbReference type="SAM" id="MobiDB-lite"/>
    </source>
</evidence>
<dbReference type="PANTHER" id="PTHR43777:SF1">
    <property type="entry name" value="MOLYBDENUM COFACTOR CYTIDYLYLTRANSFERASE"/>
    <property type="match status" value="1"/>
</dbReference>
<organism evidence="3 4">
    <name type="scientific">Streptomyces thioluteus</name>
    <dbReference type="NCBI Taxonomy" id="66431"/>
    <lineage>
        <taxon>Bacteria</taxon>
        <taxon>Bacillati</taxon>
        <taxon>Actinomycetota</taxon>
        <taxon>Actinomycetes</taxon>
        <taxon>Kitasatosporales</taxon>
        <taxon>Streptomycetaceae</taxon>
        <taxon>Streptomyces</taxon>
    </lineage>
</organism>
<dbReference type="SUPFAM" id="SSF53448">
    <property type="entry name" value="Nucleotide-diphospho-sugar transferases"/>
    <property type="match status" value="1"/>
</dbReference>
<sequence length="167" mass="16914">MVLGAGAREVRARLGRVPCTVVDNPRWAEGMGSSLRAGLASLADTAASAVVVLLVDQPWVGAPAVARVLAAHRAGASLVAAAYGGGRGHPVLLARRHWAGAAGAATGDRGARAYLAAHADELTLVECADVGAPDDIDTPADLALLGPRSRPKPQPQPQPGRKPPPAP</sequence>
<evidence type="ECO:0000313" key="3">
    <source>
        <dbReference type="EMBL" id="GAA2929839.1"/>
    </source>
</evidence>
<dbReference type="InterPro" id="IPR025877">
    <property type="entry name" value="MobA-like_NTP_Trfase"/>
</dbReference>
<accession>A0ABP6JDM9</accession>
<dbReference type="PANTHER" id="PTHR43777">
    <property type="entry name" value="MOLYBDENUM COFACTOR CYTIDYLYLTRANSFERASE"/>
    <property type="match status" value="1"/>
</dbReference>
<dbReference type="InterPro" id="IPR029044">
    <property type="entry name" value="Nucleotide-diphossugar_trans"/>
</dbReference>
<feature type="region of interest" description="Disordered" evidence="1">
    <location>
        <begin position="135"/>
        <end position="167"/>
    </location>
</feature>
<protein>
    <recommendedName>
        <fullName evidence="2">MobA-like NTP transferase domain-containing protein</fullName>
    </recommendedName>
</protein>
<dbReference type="Pfam" id="PF12804">
    <property type="entry name" value="NTP_transf_3"/>
    <property type="match status" value="1"/>
</dbReference>
<feature type="domain" description="MobA-like NTP transferase" evidence="2">
    <location>
        <begin position="5"/>
        <end position="119"/>
    </location>
</feature>
<dbReference type="Gene3D" id="3.90.550.10">
    <property type="entry name" value="Spore Coat Polysaccharide Biosynthesis Protein SpsA, Chain A"/>
    <property type="match status" value="1"/>
</dbReference>
<feature type="compositionally biased region" description="Pro residues" evidence="1">
    <location>
        <begin position="152"/>
        <end position="167"/>
    </location>
</feature>
<keyword evidence="4" id="KW-1185">Reference proteome</keyword>